<evidence type="ECO:0000313" key="2">
    <source>
        <dbReference type="Proteomes" id="UP001159427"/>
    </source>
</evidence>
<name>A0ABN8LX52_9CNID</name>
<dbReference type="PANTHER" id="PTHR47018:SF1">
    <property type="entry name" value="TESMIN_TSO1-LIKE CXC DOMAIN-CONTAINING PROTEIN"/>
    <property type="match status" value="1"/>
</dbReference>
<organism evidence="1 2">
    <name type="scientific">Porites evermanni</name>
    <dbReference type="NCBI Taxonomy" id="104178"/>
    <lineage>
        <taxon>Eukaryota</taxon>
        <taxon>Metazoa</taxon>
        <taxon>Cnidaria</taxon>
        <taxon>Anthozoa</taxon>
        <taxon>Hexacorallia</taxon>
        <taxon>Scleractinia</taxon>
        <taxon>Fungiina</taxon>
        <taxon>Poritidae</taxon>
        <taxon>Porites</taxon>
    </lineage>
</organism>
<dbReference type="EMBL" id="CALNXI010000174">
    <property type="protein sequence ID" value="CAH3021227.1"/>
    <property type="molecule type" value="Genomic_DNA"/>
</dbReference>
<accession>A0ABN8LX52</accession>
<evidence type="ECO:0000313" key="1">
    <source>
        <dbReference type="EMBL" id="CAH3021227.1"/>
    </source>
</evidence>
<dbReference type="PANTHER" id="PTHR47018">
    <property type="entry name" value="CXC DOMAIN-CONTAINING PROTEIN-RELATED"/>
    <property type="match status" value="1"/>
</dbReference>
<sequence>MLPWFFVLNHTNDARWLPVHLRDMSALQQTAPGVFLQFEKGLFTVHKTPRRFSAIAIAIDQAHEQNNGMVKGDGGAVGLTENPSAHRRWMISGPEMARLVSEFEASMTTEVEVQGADHHEVQRSFQVSFFKDVKSLVTTIEDFGNPFPEESEDIIVLDTKEIAGPASFTILRQIEAVGKEQCNQFITERLLNRTKSLYDPIKRNKVSLFNFSPPKESCKTSQQLSSMKSDCALFARLYISCQTRDGDLDEFFKHENQGCPPSLSYLGKRRLPKKKYELTECLEANTTRRTEVSSAIDAAIIDGAAVVNMIKPRTEKTFSGYAEQSFLPYVKTQLRHVKRVDIVWDEYVENSLKATTRSDRGAGVRRRVAANNQLPRNWKEFLRVDENKRELFKFLATRS</sequence>
<dbReference type="Proteomes" id="UP001159427">
    <property type="component" value="Unassembled WGS sequence"/>
</dbReference>
<reference evidence="1 2" key="1">
    <citation type="submission" date="2022-05" db="EMBL/GenBank/DDBJ databases">
        <authorList>
            <consortium name="Genoscope - CEA"/>
            <person name="William W."/>
        </authorList>
    </citation>
    <scope>NUCLEOTIDE SEQUENCE [LARGE SCALE GENOMIC DNA]</scope>
</reference>
<protein>
    <submittedName>
        <fullName evidence="1">Uncharacterized protein</fullName>
    </submittedName>
</protein>
<proteinExistence type="predicted"/>
<keyword evidence="2" id="KW-1185">Reference proteome</keyword>
<comment type="caution">
    <text evidence="1">The sequence shown here is derived from an EMBL/GenBank/DDBJ whole genome shotgun (WGS) entry which is preliminary data.</text>
</comment>
<gene>
    <name evidence="1" type="ORF">PEVE_00010475</name>
</gene>